<evidence type="ECO:0000313" key="4">
    <source>
        <dbReference type="Proteomes" id="UP000196027"/>
    </source>
</evidence>
<dbReference type="Pfam" id="PF13116">
    <property type="entry name" value="YhdP"/>
    <property type="match status" value="1"/>
</dbReference>
<dbReference type="KEGG" id="ome:OLMES_1884"/>
<keyword evidence="1" id="KW-0472">Membrane</keyword>
<keyword evidence="1" id="KW-0812">Transmembrane</keyword>
<dbReference type="EMBL" id="CP021425">
    <property type="protein sequence ID" value="ARU55958.1"/>
    <property type="molecule type" value="Genomic_DNA"/>
</dbReference>
<evidence type="ECO:0000259" key="2">
    <source>
        <dbReference type="Pfam" id="PF13116"/>
    </source>
</evidence>
<evidence type="ECO:0000256" key="1">
    <source>
        <dbReference type="SAM" id="Phobius"/>
    </source>
</evidence>
<feature type="transmembrane region" description="Helical" evidence="1">
    <location>
        <begin position="12"/>
        <end position="34"/>
    </location>
</feature>
<dbReference type="RefSeq" id="WP_087461001.1">
    <property type="nucleotide sequence ID" value="NZ_CP021425.1"/>
</dbReference>
<dbReference type="Proteomes" id="UP000196027">
    <property type="component" value="Chromosome"/>
</dbReference>
<dbReference type="InterPro" id="IPR025263">
    <property type="entry name" value="YhdP_central"/>
</dbReference>
<feature type="domain" description="YhdP central" evidence="2">
    <location>
        <begin position="21"/>
        <end position="1285"/>
    </location>
</feature>
<dbReference type="InterPro" id="IPR011836">
    <property type="entry name" value="YhdP"/>
</dbReference>
<accession>A0A1Y0I642</accession>
<keyword evidence="1" id="KW-1133">Transmembrane helix</keyword>
<proteinExistence type="predicted"/>
<dbReference type="OrthoDB" id="9762238at2"/>
<dbReference type="PANTHER" id="PTHR38690:SF1">
    <property type="entry name" value="PROTEASE"/>
    <property type="match status" value="1"/>
</dbReference>
<organism evidence="3 4">
    <name type="scientific">Oleiphilus messinensis</name>
    <dbReference type="NCBI Taxonomy" id="141451"/>
    <lineage>
        <taxon>Bacteria</taxon>
        <taxon>Pseudomonadati</taxon>
        <taxon>Pseudomonadota</taxon>
        <taxon>Gammaproteobacteria</taxon>
        <taxon>Oceanospirillales</taxon>
        <taxon>Oleiphilaceae</taxon>
        <taxon>Oleiphilus</taxon>
    </lineage>
</organism>
<reference evidence="3 4" key="1">
    <citation type="submission" date="2017-05" db="EMBL/GenBank/DDBJ databases">
        <title>Genomic insights into alkan degradation activity of Oleiphilus messinensis.</title>
        <authorList>
            <person name="Kozyavkin S.A."/>
            <person name="Slesarev A.I."/>
            <person name="Golyshin P.N."/>
            <person name="Korzhenkov A."/>
            <person name="Golyshina O.N."/>
            <person name="Toshchakov S.V."/>
        </authorList>
    </citation>
    <scope>NUCLEOTIDE SEQUENCE [LARGE SCALE GENOMIC DNA]</scope>
    <source>
        <strain evidence="3 4">ME102</strain>
    </source>
</reference>
<keyword evidence="4" id="KW-1185">Reference proteome</keyword>
<sequence>MSFRHAISVLKYGLVTVRAGLFLAVVLAALYVILGRQFLPVISHYSDDLERQLSTLLGTPVQIGELSGSWVGLNPVIKVEQLYVLDGLTRTTSVQLESLSVEFSLIDTVKTWSFKLKDLRIDGVSLRVIQDDDGHWRFSGFPVAMAEEPPVIANPDTGAGASATADLPALLETYLVYPYVEISHIQLDIEARQGSVYQWEIPRAQLTYQGDKLKASGEVLIAGQAKPFAQFSLVGRGRLLSEDMVAEIYASWQTQNALDPYLEGYELMGLEVAEVDARGQVWLDLEGSRVKTVRSVIDLNRVMLSAEGEAIQPFTQGHLDLSWHDTPSGWVSRVGDFQINWGDQQWQPSHFEIAKEGQRWVVLASYLNLDFISRAGQLLGGLPDRLSASLTGYQPAGLLRNAHFLYANEDSEVTYTLQSELHDVSVAAYDGAPYLAHVNGLLDLNHRGGRVIFSSPEFKMGFPELFDESWAFELGQGEVYWSLTDTTRVAADAIRLDYGAGAHLLGKFSLELPRNSPSTFLSLEIQGQNLQAADVPEFVPRHVVDPGIYQWLDNAFTAGTVNGLFLGEGNVGSNAPHGAFATNMDFALERGIVQFAEGWPNALDVSSRVMIDSAGLQVALASAELVDVDLTDVRVSKRFSDSEAQPLMISIRERLSGEDLHALLTRLPFRGSTAPVADQMQLVGELDTVIDVKLPLGNTGEPQIAVALNTVGSNLILPGANLQFSALDGEIRYSSESGINGKLAGELLGESIQIGIDSHLDRGEMMSRVSMRGQASLSQLASWQDMDLPEFMSGELSYLAELSVLPEVSGEPKLKLRLESDLMGLEVAMPAPLNKPKTSAKRFEYTHYIQGYDRYDEFRYGSVLTGRVWELSGQPAILVNFLDVTGQSPVTRPQGLEAEMVDSPGIWVGGRLDYLNLDPWFEWLKSDHDIENDSIGFKLLSLFIADLEVAGFSFPGQSLDVVPVERGWMISGLGPHLEGAIQSSGEDGQIDVDLNRLVLSTVNQQTANQSVVMMEPPDTFPNISASVDTLRWQDRELGSWSFSVRSSPDSIVVDPLVASLGDSRFSGRYSWRWDVNTLDSVSIFSGAVDAVNTAQLVQSIGMTPSLDSAQSHIDAALAWPGGPDQFSLQGVSGKLAVMMQEGTFFEASPGTEALRLFGILNMDTLSRRLQLDFSDLTDRGIAFDLLEASATIDSGTLDLQTPLVIQGPSNILKFTGKTNLDTQILDMDMVVVLPLTKNLPLAALMIGAPQVGGALWVIDKLLGDPLSRITSATYRVGGTWGAPEVSLKNVFDNSPLDLGEPKVVSRRKDEVE</sequence>
<protein>
    <submittedName>
        <fullName evidence="3">Putative membrane protein</fullName>
    </submittedName>
</protein>
<gene>
    <name evidence="3" type="ORF">OLMES_1884</name>
</gene>
<name>A0A1Y0I642_9GAMM</name>
<dbReference type="PANTHER" id="PTHR38690">
    <property type="entry name" value="PROTEASE-RELATED"/>
    <property type="match status" value="1"/>
</dbReference>
<evidence type="ECO:0000313" key="3">
    <source>
        <dbReference type="EMBL" id="ARU55958.1"/>
    </source>
</evidence>